<dbReference type="PANTHER" id="PTHR33096">
    <property type="entry name" value="CXC2 DOMAIN-CONTAINING PROTEIN"/>
    <property type="match status" value="1"/>
</dbReference>
<feature type="domain" description="CxC2-like cysteine cluster KDZ transposase-associated" evidence="3">
    <location>
        <begin position="289"/>
        <end position="365"/>
    </location>
</feature>
<dbReference type="Proteomes" id="UP001187343">
    <property type="component" value="Unassembled WGS sequence"/>
</dbReference>
<organism evidence="4 5">
    <name type="scientific">Cirrhinus molitorella</name>
    <name type="common">mud carp</name>
    <dbReference type="NCBI Taxonomy" id="172907"/>
    <lineage>
        <taxon>Eukaryota</taxon>
        <taxon>Metazoa</taxon>
        <taxon>Chordata</taxon>
        <taxon>Craniata</taxon>
        <taxon>Vertebrata</taxon>
        <taxon>Euteleostomi</taxon>
        <taxon>Actinopterygii</taxon>
        <taxon>Neopterygii</taxon>
        <taxon>Teleostei</taxon>
        <taxon>Ostariophysi</taxon>
        <taxon>Cypriniformes</taxon>
        <taxon>Cyprinidae</taxon>
        <taxon>Labeoninae</taxon>
        <taxon>Labeonini</taxon>
        <taxon>Cirrhinus</taxon>
    </lineage>
</organism>
<dbReference type="PANTHER" id="PTHR33096:SF1">
    <property type="entry name" value="CXC1-LIKE CYSTEINE CLUSTER ASSOCIATED WITH KDZ TRANSPOSASES DOMAIN-CONTAINING PROTEIN"/>
    <property type="match status" value="1"/>
</dbReference>
<evidence type="ECO:0000256" key="1">
    <source>
        <dbReference type="SAM" id="MobiDB-lite"/>
    </source>
</evidence>
<evidence type="ECO:0000313" key="4">
    <source>
        <dbReference type="EMBL" id="KAK2885913.1"/>
    </source>
</evidence>
<gene>
    <name evidence="4" type="ORF">Q8A67_016750</name>
</gene>
<dbReference type="EMBL" id="JAUYZG010000016">
    <property type="protein sequence ID" value="KAK2885913.1"/>
    <property type="molecule type" value="Genomic_DNA"/>
</dbReference>
<proteinExistence type="predicted"/>
<keyword evidence="2" id="KW-0472">Membrane</keyword>
<comment type="caution">
    <text evidence="4">The sequence shown here is derived from an EMBL/GenBank/DDBJ whole genome shotgun (WGS) entry which is preliminary data.</text>
</comment>
<evidence type="ECO:0000256" key="2">
    <source>
        <dbReference type="SAM" id="Phobius"/>
    </source>
</evidence>
<dbReference type="AlphaFoldDB" id="A0AA88PM74"/>
<dbReference type="Pfam" id="PF18803">
    <property type="entry name" value="CxC2"/>
    <property type="match status" value="1"/>
</dbReference>
<dbReference type="InterPro" id="IPR041457">
    <property type="entry name" value="CxC2_KDZ-assoc"/>
</dbReference>
<accession>A0AA88PM74</accession>
<evidence type="ECO:0000313" key="5">
    <source>
        <dbReference type="Proteomes" id="UP001187343"/>
    </source>
</evidence>
<sequence length="981" mass="110761">MEAPPTPATEVSSTWVGFRHASAADMGAVRCSLALQPCSACLLVGSISIGVITSGRPHGAVCSHHALAPVSSIAAMEHSHDSGQGFHPAQGSSLVISSTCNSLDFVCSSLPVCTTPLPLPDMGKAMKATRFRNVKIKVVRRQIAGPSKVSYLNQGLPQPDLKQAHPSMSITSQAEPDDVAPSTSSCSETAYSKAKKRELHAWDAVKDDMLKVAFECSAPVSTQCIVCLEHADYRCIECSTTAVFCEACLKRTHRNSLHLPDKWNNAYYEPSSLGLFLYLPEGHDTHAVYTKDMKVIVSSGRLCTVTVHMCTYEPETCTLLRYGLWPATADKPQTAFSIPLLELFVCLSLECQVSVEGFCNTLRWKNNLTLAEVNTLYRALVGESISQFRHHHFRQRSMVDICPQLNDGTICPACPKADGEMIVALDANFGLVRKQSSGTSAVEPLHGNRMFADEKDIEEYLQSHLDSSKPHEDCSNFKAGNVLRSQKQAKKLNATGVFEASCRHEMPLMFVNMSQGERLAYPLYVIDELLRRCEDKNIHLRVVYDVASHLHKSGEGIPNNISLAIPAFHVYGHKLPCQIKYSTRRLDGFGLTDGEGMERLWSFLRRFARVTKEMTPSHRLDLLTDALLHYGRRKSTDLEMHLLQRLDKAEKISILYILSCFPFFFFCLVLVSEGDMEKWMKREMELAQKKQKPINTVCRWKRDYIIKLIQFYKFKSGTRESYIECETEIEDSLRNIEKKHRIGRRWQESDSDFQSTLKDVDCELRGQLISKARTESRERAVLLHLKRKYPDGQGIAIRLAKQVASSNKRLRQAIKEYNSIQWPPQMSIFPATIDFQEACDPSWHVYFCFDDTIEEDNVSRSLKRRGIDALHMKTRAAEEKSMLYQEMRTVTEHLHQQHAILCSAIKATDQPGAKAALIQRLQQLERKRHEATLMFHPHVPDIVPADNLHLCQALPMSSIQTLIYNDDGENNDSEDEDDNDN</sequence>
<feature type="region of interest" description="Disordered" evidence="1">
    <location>
        <begin position="162"/>
        <end position="185"/>
    </location>
</feature>
<feature type="transmembrane region" description="Helical" evidence="2">
    <location>
        <begin position="654"/>
        <end position="672"/>
    </location>
</feature>
<keyword evidence="2" id="KW-0812">Transmembrane</keyword>
<keyword evidence="5" id="KW-1185">Reference proteome</keyword>
<dbReference type="InterPro" id="IPR040521">
    <property type="entry name" value="KDZ"/>
</dbReference>
<name>A0AA88PM74_9TELE</name>
<reference evidence="4" key="1">
    <citation type="submission" date="2023-08" db="EMBL/GenBank/DDBJ databases">
        <title>Chromosome-level Genome Assembly of mud carp (Cirrhinus molitorella).</title>
        <authorList>
            <person name="Liu H."/>
        </authorList>
    </citation>
    <scope>NUCLEOTIDE SEQUENCE</scope>
    <source>
        <strain evidence="4">Prfri</strain>
        <tissue evidence="4">Muscle</tissue>
    </source>
</reference>
<protein>
    <recommendedName>
        <fullName evidence="3">CxC2-like cysteine cluster KDZ transposase-associated domain-containing protein</fullName>
    </recommendedName>
</protein>
<dbReference type="Pfam" id="PF18758">
    <property type="entry name" value="KDZ"/>
    <property type="match status" value="1"/>
</dbReference>
<keyword evidence="2" id="KW-1133">Transmembrane helix</keyword>
<evidence type="ECO:0000259" key="3">
    <source>
        <dbReference type="Pfam" id="PF18803"/>
    </source>
</evidence>